<evidence type="ECO:0000256" key="2">
    <source>
        <dbReference type="SAM" id="MobiDB-lite"/>
    </source>
</evidence>
<dbReference type="Gene3D" id="3.40.50.300">
    <property type="entry name" value="P-loop containing nucleotide triphosphate hydrolases"/>
    <property type="match status" value="1"/>
</dbReference>
<evidence type="ECO:0000256" key="1">
    <source>
        <dbReference type="ARBA" id="ARBA00022737"/>
    </source>
</evidence>
<protein>
    <recommendedName>
        <fullName evidence="3">Nephrocystin 3-like N-terminal domain-containing protein</fullName>
    </recommendedName>
</protein>
<dbReference type="SUPFAM" id="SSF52540">
    <property type="entry name" value="P-loop containing nucleoside triphosphate hydrolases"/>
    <property type="match status" value="1"/>
</dbReference>
<proteinExistence type="predicted"/>
<dbReference type="PANTHER" id="PTHR10039">
    <property type="entry name" value="AMELOGENIN"/>
    <property type="match status" value="1"/>
</dbReference>
<dbReference type="InterPro" id="IPR027417">
    <property type="entry name" value="P-loop_NTPase"/>
</dbReference>
<reference evidence="4" key="1">
    <citation type="submission" date="2020-11" db="EMBL/GenBank/DDBJ databases">
        <authorList>
            <consortium name="DOE Joint Genome Institute"/>
            <person name="Ahrendt S."/>
            <person name="Riley R."/>
            <person name="Andreopoulos W."/>
            <person name="Labutti K."/>
            <person name="Pangilinan J."/>
            <person name="Ruiz-Duenas F.J."/>
            <person name="Barrasa J.M."/>
            <person name="Sanchez-Garcia M."/>
            <person name="Camarero S."/>
            <person name="Miyauchi S."/>
            <person name="Serrano A."/>
            <person name="Linde D."/>
            <person name="Babiker R."/>
            <person name="Drula E."/>
            <person name="Ayuso-Fernandez I."/>
            <person name="Pacheco R."/>
            <person name="Padilla G."/>
            <person name="Ferreira P."/>
            <person name="Barriuso J."/>
            <person name="Kellner H."/>
            <person name="Castanera R."/>
            <person name="Alfaro M."/>
            <person name="Ramirez L."/>
            <person name="Pisabarro A.G."/>
            <person name="Kuo A."/>
            <person name="Tritt A."/>
            <person name="Lipzen A."/>
            <person name="He G."/>
            <person name="Yan M."/>
            <person name="Ng V."/>
            <person name="Cullen D."/>
            <person name="Martin F."/>
            <person name="Rosso M.-N."/>
            <person name="Henrissat B."/>
            <person name="Hibbett D."/>
            <person name="Martinez A.T."/>
            <person name="Grigoriev I.V."/>
        </authorList>
    </citation>
    <scope>NUCLEOTIDE SEQUENCE</scope>
    <source>
        <strain evidence="4">AH 40177</strain>
    </source>
</reference>
<keyword evidence="1" id="KW-0677">Repeat</keyword>
<dbReference type="PANTHER" id="PTHR10039:SF14">
    <property type="entry name" value="NACHT DOMAIN-CONTAINING PROTEIN"/>
    <property type="match status" value="1"/>
</dbReference>
<keyword evidence="5" id="KW-1185">Reference proteome</keyword>
<feature type="region of interest" description="Disordered" evidence="2">
    <location>
        <begin position="69"/>
        <end position="89"/>
    </location>
</feature>
<name>A0A9P5U5X4_9AGAR</name>
<organism evidence="4 5">
    <name type="scientific">Rhodocollybia butyracea</name>
    <dbReference type="NCBI Taxonomy" id="206335"/>
    <lineage>
        <taxon>Eukaryota</taxon>
        <taxon>Fungi</taxon>
        <taxon>Dikarya</taxon>
        <taxon>Basidiomycota</taxon>
        <taxon>Agaricomycotina</taxon>
        <taxon>Agaricomycetes</taxon>
        <taxon>Agaricomycetidae</taxon>
        <taxon>Agaricales</taxon>
        <taxon>Marasmiineae</taxon>
        <taxon>Omphalotaceae</taxon>
        <taxon>Rhodocollybia</taxon>
    </lineage>
</organism>
<evidence type="ECO:0000313" key="4">
    <source>
        <dbReference type="EMBL" id="KAF9067159.1"/>
    </source>
</evidence>
<dbReference type="EMBL" id="JADNRY010000077">
    <property type="protein sequence ID" value="KAF9067159.1"/>
    <property type="molecule type" value="Genomic_DNA"/>
</dbReference>
<dbReference type="OrthoDB" id="5967843at2759"/>
<comment type="caution">
    <text evidence="4">The sequence shown here is derived from an EMBL/GenBank/DDBJ whole genome shotgun (WGS) entry which is preliminary data.</text>
</comment>
<dbReference type="Pfam" id="PF24883">
    <property type="entry name" value="NPHP3_N"/>
    <property type="match status" value="1"/>
</dbReference>
<dbReference type="InterPro" id="IPR056884">
    <property type="entry name" value="NPHP3-like_N"/>
</dbReference>
<evidence type="ECO:0000259" key="3">
    <source>
        <dbReference type="Pfam" id="PF24883"/>
    </source>
</evidence>
<dbReference type="Proteomes" id="UP000772434">
    <property type="component" value="Unassembled WGS sequence"/>
</dbReference>
<evidence type="ECO:0000313" key="5">
    <source>
        <dbReference type="Proteomes" id="UP000772434"/>
    </source>
</evidence>
<dbReference type="AlphaFoldDB" id="A0A9P5U5X4"/>
<gene>
    <name evidence="4" type="ORF">BDP27DRAFT_1423180</name>
</gene>
<accession>A0A9P5U5X4</accession>
<sequence length="477" mass="54374">MSFFENSRDFQVIHGKFYAVAGDMPDIEKTSLSSSSNFAQTSGVRRGARCLRRPQGRLTSHAPFHILAKPTESSSKYSERSDGYLPPNYEQSTTTINDCTFVSHTRQGEKALEGLHDSVESFPQPRCHPETRTKMLKDLQKWSLEKDPTSSSILWLFGPAGAGKSAIMRTLSRQLQSAGWLGGCFFFKRGHLTRGNAKVLSVTIAYQLAISVPWLKGPISQVVEADPSILAKSIETQLQKLISEPCRMHPRQSPLTILIDGLDECEGQDFHLEILRAIRNCFAEHPLPLRFIISSRPEAHIRELFESSSVYHGIYKPFNVEQSFDDIRTYFLDEFSRIHHEHRQTMATVPLPWPFPEVLHKLVQKSSGYFIYASTIIKFIDDQYYRPTERLAIVMQDQIGSESPFDMLDQLYISILSTVPIAKRPKLIQILCVLVNFDFSPDELDKLLKLEIGDTRLFLRSLHSIFNVPLELSKEEH</sequence>
<feature type="domain" description="Nephrocystin 3-like N-terminal" evidence="3">
    <location>
        <begin position="133"/>
        <end position="296"/>
    </location>
</feature>